<comment type="similarity">
    <text evidence="1 9">Belongs to the GHMP kinase family. IspE subfamily.</text>
</comment>
<feature type="domain" description="GHMP kinase N-terminal" evidence="10">
    <location>
        <begin position="67"/>
        <end position="145"/>
    </location>
</feature>
<dbReference type="GO" id="GO:0016114">
    <property type="term" value="P:terpenoid biosynthetic process"/>
    <property type="evidence" value="ECO:0007669"/>
    <property type="project" value="UniProtKB-UniRule"/>
</dbReference>
<dbReference type="InterPro" id="IPR020568">
    <property type="entry name" value="Ribosomal_Su5_D2-typ_SF"/>
</dbReference>
<proteinExistence type="inferred from homology"/>
<comment type="catalytic activity">
    <reaction evidence="9">
        <text>4-CDP-2-C-methyl-D-erythritol + ATP = 4-CDP-2-C-methyl-D-erythritol 2-phosphate + ADP + H(+)</text>
        <dbReference type="Rhea" id="RHEA:18437"/>
        <dbReference type="ChEBI" id="CHEBI:15378"/>
        <dbReference type="ChEBI" id="CHEBI:30616"/>
        <dbReference type="ChEBI" id="CHEBI:57823"/>
        <dbReference type="ChEBI" id="CHEBI:57919"/>
        <dbReference type="ChEBI" id="CHEBI:456216"/>
        <dbReference type="EC" id="2.7.1.148"/>
    </reaction>
</comment>
<evidence type="ECO:0000259" key="11">
    <source>
        <dbReference type="Pfam" id="PF08544"/>
    </source>
</evidence>
<dbReference type="PANTHER" id="PTHR43527">
    <property type="entry name" value="4-DIPHOSPHOCYTIDYL-2-C-METHYL-D-ERYTHRITOL KINASE, CHLOROPLASTIC"/>
    <property type="match status" value="1"/>
</dbReference>
<comment type="function">
    <text evidence="9">Catalyzes the phosphorylation of the position 2 hydroxy group of 4-diphosphocytidyl-2C-methyl-D-erythritol.</text>
</comment>
<dbReference type="NCBIfam" id="TIGR00154">
    <property type="entry name" value="ispE"/>
    <property type="match status" value="1"/>
</dbReference>
<dbReference type="GO" id="GO:0005524">
    <property type="term" value="F:ATP binding"/>
    <property type="evidence" value="ECO:0007669"/>
    <property type="project" value="UniProtKB-UniRule"/>
</dbReference>
<keyword evidence="4 9" id="KW-0808">Transferase</keyword>
<evidence type="ECO:0000256" key="7">
    <source>
        <dbReference type="ARBA" id="ARBA00022840"/>
    </source>
</evidence>
<reference evidence="12 13" key="1">
    <citation type="submission" date="2017-02" db="EMBL/GenBank/DDBJ databases">
        <authorList>
            <person name="Peterson S.W."/>
        </authorList>
    </citation>
    <scope>NUCLEOTIDE SEQUENCE [LARGE SCALE GENOMIC DNA]</scope>
    <source>
        <strain evidence="12 13">ATCC BAA-909</strain>
    </source>
</reference>
<feature type="active site" evidence="9">
    <location>
        <position position="11"/>
    </location>
</feature>
<evidence type="ECO:0000256" key="8">
    <source>
        <dbReference type="ARBA" id="ARBA00032554"/>
    </source>
</evidence>
<gene>
    <name evidence="9" type="primary">ispE</name>
    <name evidence="12" type="ORF">SAMN02745152_01730</name>
</gene>
<dbReference type="Gene3D" id="3.30.230.10">
    <property type="match status" value="1"/>
</dbReference>
<dbReference type="InterPro" id="IPR014721">
    <property type="entry name" value="Ribsml_uS5_D2-typ_fold_subgr"/>
</dbReference>
<dbReference type="SUPFAM" id="SSF54211">
    <property type="entry name" value="Ribosomal protein S5 domain 2-like"/>
    <property type="match status" value="1"/>
</dbReference>
<evidence type="ECO:0000259" key="10">
    <source>
        <dbReference type="Pfam" id="PF00288"/>
    </source>
</evidence>
<feature type="active site" evidence="9">
    <location>
        <position position="137"/>
    </location>
</feature>
<dbReference type="Pfam" id="PF08544">
    <property type="entry name" value="GHMP_kinases_C"/>
    <property type="match status" value="1"/>
</dbReference>
<evidence type="ECO:0000313" key="13">
    <source>
        <dbReference type="Proteomes" id="UP000190395"/>
    </source>
</evidence>
<dbReference type="SUPFAM" id="SSF55060">
    <property type="entry name" value="GHMP Kinase, C-terminal domain"/>
    <property type="match status" value="1"/>
</dbReference>
<name>A0A1T4PU34_9SPIR</name>
<protein>
    <recommendedName>
        <fullName evidence="3 9">4-diphosphocytidyl-2-C-methyl-D-erythritol kinase</fullName>
        <shortName evidence="9">CMK</shortName>
        <ecNumber evidence="2 9">2.7.1.148</ecNumber>
    </recommendedName>
    <alternativeName>
        <fullName evidence="8 9">4-(cytidine-5'-diphospho)-2-C-methyl-D-erythritol kinase</fullName>
    </alternativeName>
</protein>
<dbReference type="STRING" id="225004.SAMN02745152_01730"/>
<dbReference type="OrthoDB" id="9809438at2"/>
<dbReference type="InterPro" id="IPR006204">
    <property type="entry name" value="GHMP_kinase_N_dom"/>
</dbReference>
<dbReference type="InterPro" id="IPR013750">
    <property type="entry name" value="GHMP_kinase_C_dom"/>
</dbReference>
<dbReference type="HAMAP" id="MF_00061">
    <property type="entry name" value="IspE"/>
    <property type="match status" value="1"/>
</dbReference>
<dbReference type="EMBL" id="FUXC01000010">
    <property type="protein sequence ID" value="SJZ95060.1"/>
    <property type="molecule type" value="Genomic_DNA"/>
</dbReference>
<dbReference type="EC" id="2.7.1.148" evidence="2 9"/>
<evidence type="ECO:0000256" key="9">
    <source>
        <dbReference type="HAMAP-Rule" id="MF_00061"/>
    </source>
</evidence>
<dbReference type="AlphaFoldDB" id="A0A1T4PU34"/>
<sequence length="289" mass="31264">MSDIQILAPAKVNLGLKVLPKRADGFHNIESIFQTVRLYDKLTVSVLPEKNTCAVFAPGFNDLPAENTLTKTYSSFCSLTGCSTGVKIFLEKHIPSGGGLGGGSSDAAYFLKVLAKINKIDLSSELADKVASQVGSDVFFFLHSGEDQDKSGCAVVTGRGEFVRQILPRNDLFFLLVFPGVHSSTKEAYSLVDKTYEAGSILDCPNLADLETIYRSPVKDWTFVNSFTSALLQKYPKIGLALRDVKNSGALWADMSGSGATVFGVFETKQSAENAYSLLKKSWSNCVIA</sequence>
<feature type="binding site" evidence="9">
    <location>
        <begin position="95"/>
        <end position="105"/>
    </location>
    <ligand>
        <name>ATP</name>
        <dbReference type="ChEBI" id="CHEBI:30616"/>
    </ligand>
</feature>
<dbReference type="InterPro" id="IPR036554">
    <property type="entry name" value="GHMP_kinase_C_sf"/>
</dbReference>
<evidence type="ECO:0000313" key="12">
    <source>
        <dbReference type="EMBL" id="SJZ95060.1"/>
    </source>
</evidence>
<evidence type="ECO:0000256" key="5">
    <source>
        <dbReference type="ARBA" id="ARBA00022741"/>
    </source>
</evidence>
<evidence type="ECO:0000256" key="3">
    <source>
        <dbReference type="ARBA" id="ARBA00017473"/>
    </source>
</evidence>
<dbReference type="GO" id="GO:0019288">
    <property type="term" value="P:isopentenyl diphosphate biosynthetic process, methylerythritol 4-phosphate pathway"/>
    <property type="evidence" value="ECO:0007669"/>
    <property type="project" value="UniProtKB-UniRule"/>
</dbReference>
<evidence type="ECO:0000256" key="6">
    <source>
        <dbReference type="ARBA" id="ARBA00022777"/>
    </source>
</evidence>
<keyword evidence="13" id="KW-1185">Reference proteome</keyword>
<dbReference type="UniPathway" id="UPA00056">
    <property type="reaction ID" value="UER00094"/>
</dbReference>
<dbReference type="Gene3D" id="3.30.70.890">
    <property type="entry name" value="GHMP kinase, C-terminal domain"/>
    <property type="match status" value="1"/>
</dbReference>
<accession>A0A1T4PU34</accession>
<comment type="pathway">
    <text evidence="9">Isoprenoid biosynthesis; isopentenyl diphosphate biosynthesis via DXP pathway; isopentenyl diphosphate from 1-deoxy-D-xylulose 5-phosphate: step 3/6.</text>
</comment>
<dbReference type="Pfam" id="PF00288">
    <property type="entry name" value="GHMP_kinases_N"/>
    <property type="match status" value="1"/>
</dbReference>
<dbReference type="RefSeq" id="WP_078931456.1">
    <property type="nucleotide sequence ID" value="NZ_FUXC01000010.1"/>
</dbReference>
<dbReference type="PIRSF" id="PIRSF010376">
    <property type="entry name" value="IspE"/>
    <property type="match status" value="1"/>
</dbReference>
<organism evidence="12 13">
    <name type="scientific">Treponema berlinense</name>
    <dbReference type="NCBI Taxonomy" id="225004"/>
    <lineage>
        <taxon>Bacteria</taxon>
        <taxon>Pseudomonadati</taxon>
        <taxon>Spirochaetota</taxon>
        <taxon>Spirochaetia</taxon>
        <taxon>Spirochaetales</taxon>
        <taxon>Treponemataceae</taxon>
        <taxon>Treponema</taxon>
    </lineage>
</organism>
<keyword evidence="5 9" id="KW-0547">Nucleotide-binding</keyword>
<feature type="domain" description="GHMP kinase C-terminal" evidence="11">
    <location>
        <begin position="230"/>
        <end position="283"/>
    </location>
</feature>
<keyword evidence="7 9" id="KW-0067">ATP-binding</keyword>
<dbReference type="Proteomes" id="UP000190395">
    <property type="component" value="Unassembled WGS sequence"/>
</dbReference>
<evidence type="ECO:0000256" key="4">
    <source>
        <dbReference type="ARBA" id="ARBA00022679"/>
    </source>
</evidence>
<dbReference type="GeneID" id="303367959"/>
<evidence type="ECO:0000256" key="1">
    <source>
        <dbReference type="ARBA" id="ARBA00009684"/>
    </source>
</evidence>
<keyword evidence="9" id="KW-0414">Isoprene biosynthesis</keyword>
<evidence type="ECO:0000256" key="2">
    <source>
        <dbReference type="ARBA" id="ARBA00012052"/>
    </source>
</evidence>
<dbReference type="GO" id="GO:0050515">
    <property type="term" value="F:4-(cytidine 5'-diphospho)-2-C-methyl-D-erythritol kinase activity"/>
    <property type="evidence" value="ECO:0007669"/>
    <property type="project" value="UniProtKB-UniRule"/>
</dbReference>
<dbReference type="InterPro" id="IPR004424">
    <property type="entry name" value="IspE"/>
</dbReference>
<dbReference type="PANTHER" id="PTHR43527:SF2">
    <property type="entry name" value="4-DIPHOSPHOCYTIDYL-2-C-METHYL-D-ERYTHRITOL KINASE, CHLOROPLASTIC"/>
    <property type="match status" value="1"/>
</dbReference>
<keyword evidence="6 9" id="KW-0418">Kinase</keyword>